<evidence type="ECO:0000313" key="9">
    <source>
        <dbReference type="EMBL" id="KKN22653.1"/>
    </source>
</evidence>
<dbReference type="PANTHER" id="PTHR43740:SF2">
    <property type="entry name" value="LEUCINE--TRNA LIGASE, MITOCHONDRIAL"/>
    <property type="match status" value="1"/>
</dbReference>
<reference evidence="9" key="1">
    <citation type="journal article" date="2015" name="Nature">
        <title>Complex archaea that bridge the gap between prokaryotes and eukaryotes.</title>
        <authorList>
            <person name="Spang A."/>
            <person name="Saw J.H."/>
            <person name="Jorgensen S.L."/>
            <person name="Zaremba-Niedzwiedzka K."/>
            <person name="Martijn J."/>
            <person name="Lind A.E."/>
            <person name="van Eijk R."/>
            <person name="Schleper C."/>
            <person name="Guy L."/>
            <person name="Ettema T.J."/>
        </authorList>
    </citation>
    <scope>NUCLEOTIDE SEQUENCE</scope>
</reference>
<protein>
    <recommendedName>
        <fullName evidence="2">leucine--tRNA ligase</fullName>
        <ecNumber evidence="2">6.1.1.4</ecNumber>
    </recommendedName>
</protein>
<dbReference type="GO" id="GO:0004823">
    <property type="term" value="F:leucine-tRNA ligase activity"/>
    <property type="evidence" value="ECO:0007669"/>
    <property type="project" value="UniProtKB-EC"/>
</dbReference>
<evidence type="ECO:0000256" key="4">
    <source>
        <dbReference type="ARBA" id="ARBA00022741"/>
    </source>
</evidence>
<evidence type="ECO:0000256" key="6">
    <source>
        <dbReference type="ARBA" id="ARBA00022917"/>
    </source>
</evidence>
<dbReference type="Pfam" id="PF00133">
    <property type="entry name" value="tRNA-synt_1"/>
    <property type="match status" value="1"/>
</dbReference>
<accession>A0A0F9RZS4</accession>
<keyword evidence="6" id="KW-0648">Protein biosynthesis</keyword>
<dbReference type="InterPro" id="IPR002300">
    <property type="entry name" value="aa-tRNA-synth_Ia"/>
</dbReference>
<sequence>MENRIAINAMIKQIEKKGIGEKTINYKLRDWLISRQRYWGCPIPIIY</sequence>
<comment type="similarity">
    <text evidence="1">Belongs to the class-I aminoacyl-tRNA synthetase family.</text>
</comment>
<keyword evidence="7" id="KW-0030">Aminoacyl-tRNA synthetase</keyword>
<feature type="domain" description="Aminoacyl-tRNA synthetase class Ia" evidence="8">
    <location>
        <begin position="27"/>
        <end position="46"/>
    </location>
</feature>
<evidence type="ECO:0000259" key="8">
    <source>
        <dbReference type="Pfam" id="PF00133"/>
    </source>
</evidence>
<gene>
    <name evidence="9" type="ORF">LCGC14_0912830</name>
</gene>
<evidence type="ECO:0000256" key="7">
    <source>
        <dbReference type="ARBA" id="ARBA00023146"/>
    </source>
</evidence>
<name>A0A0F9RZS4_9ZZZZ</name>
<dbReference type="GO" id="GO:0006429">
    <property type="term" value="P:leucyl-tRNA aminoacylation"/>
    <property type="evidence" value="ECO:0007669"/>
    <property type="project" value="InterPro"/>
</dbReference>
<dbReference type="PANTHER" id="PTHR43740">
    <property type="entry name" value="LEUCYL-TRNA SYNTHETASE"/>
    <property type="match status" value="1"/>
</dbReference>
<evidence type="ECO:0000256" key="5">
    <source>
        <dbReference type="ARBA" id="ARBA00022840"/>
    </source>
</evidence>
<keyword evidence="4" id="KW-0547">Nucleotide-binding</keyword>
<dbReference type="Gene3D" id="3.40.50.620">
    <property type="entry name" value="HUPs"/>
    <property type="match status" value="1"/>
</dbReference>
<evidence type="ECO:0000256" key="2">
    <source>
        <dbReference type="ARBA" id="ARBA00013164"/>
    </source>
</evidence>
<evidence type="ECO:0000256" key="1">
    <source>
        <dbReference type="ARBA" id="ARBA00005594"/>
    </source>
</evidence>
<dbReference type="SUPFAM" id="SSF52374">
    <property type="entry name" value="Nucleotidylyl transferase"/>
    <property type="match status" value="1"/>
</dbReference>
<comment type="caution">
    <text evidence="9">The sequence shown here is derived from an EMBL/GenBank/DDBJ whole genome shotgun (WGS) entry which is preliminary data.</text>
</comment>
<dbReference type="GO" id="GO:0005524">
    <property type="term" value="F:ATP binding"/>
    <property type="evidence" value="ECO:0007669"/>
    <property type="project" value="UniProtKB-KW"/>
</dbReference>
<dbReference type="EMBL" id="LAZR01003040">
    <property type="protein sequence ID" value="KKN22653.1"/>
    <property type="molecule type" value="Genomic_DNA"/>
</dbReference>
<organism evidence="9">
    <name type="scientific">marine sediment metagenome</name>
    <dbReference type="NCBI Taxonomy" id="412755"/>
    <lineage>
        <taxon>unclassified sequences</taxon>
        <taxon>metagenomes</taxon>
        <taxon>ecological metagenomes</taxon>
    </lineage>
</organism>
<keyword evidence="3" id="KW-0436">Ligase</keyword>
<dbReference type="InterPro" id="IPR002302">
    <property type="entry name" value="Leu-tRNA-ligase"/>
</dbReference>
<evidence type="ECO:0000256" key="3">
    <source>
        <dbReference type="ARBA" id="ARBA00022598"/>
    </source>
</evidence>
<dbReference type="AlphaFoldDB" id="A0A0F9RZS4"/>
<keyword evidence="5" id="KW-0067">ATP-binding</keyword>
<dbReference type="EC" id="6.1.1.4" evidence="2"/>
<dbReference type="InterPro" id="IPR014729">
    <property type="entry name" value="Rossmann-like_a/b/a_fold"/>
</dbReference>
<proteinExistence type="inferred from homology"/>